<keyword evidence="2" id="KW-0472">Membrane</keyword>
<gene>
    <name evidence="3" type="ORF">SAMN05661086_00871</name>
</gene>
<name>A0A1I6ILE2_9FIRM</name>
<feature type="compositionally biased region" description="Polar residues" evidence="1">
    <location>
        <begin position="112"/>
        <end position="132"/>
    </location>
</feature>
<organism evidence="3 4">
    <name type="scientific">Anaeromicropila populeti</name>
    <dbReference type="NCBI Taxonomy" id="37658"/>
    <lineage>
        <taxon>Bacteria</taxon>
        <taxon>Bacillati</taxon>
        <taxon>Bacillota</taxon>
        <taxon>Clostridia</taxon>
        <taxon>Lachnospirales</taxon>
        <taxon>Lachnospiraceae</taxon>
        <taxon>Anaeromicropila</taxon>
    </lineage>
</organism>
<evidence type="ECO:0000256" key="2">
    <source>
        <dbReference type="SAM" id="Phobius"/>
    </source>
</evidence>
<dbReference type="Proteomes" id="UP000199659">
    <property type="component" value="Unassembled WGS sequence"/>
</dbReference>
<evidence type="ECO:0000313" key="3">
    <source>
        <dbReference type="EMBL" id="SFR67555.1"/>
    </source>
</evidence>
<dbReference type="EMBL" id="FOYZ01000003">
    <property type="protein sequence ID" value="SFR67555.1"/>
    <property type="molecule type" value="Genomic_DNA"/>
</dbReference>
<reference evidence="3 4" key="1">
    <citation type="submission" date="2016-10" db="EMBL/GenBank/DDBJ databases">
        <authorList>
            <person name="de Groot N.N."/>
        </authorList>
    </citation>
    <scope>NUCLEOTIDE SEQUENCE [LARGE SCALE GENOMIC DNA]</scope>
    <source>
        <strain evidence="3 4">743A</strain>
    </source>
</reference>
<dbReference type="STRING" id="37658.SAMN05661086_00871"/>
<feature type="transmembrane region" description="Helical" evidence="2">
    <location>
        <begin position="21"/>
        <end position="44"/>
    </location>
</feature>
<evidence type="ECO:0000313" key="4">
    <source>
        <dbReference type="Proteomes" id="UP000199659"/>
    </source>
</evidence>
<dbReference type="OrthoDB" id="2061035at2"/>
<dbReference type="RefSeq" id="WP_092559484.1">
    <property type="nucleotide sequence ID" value="NZ_FOYZ01000003.1"/>
</dbReference>
<proteinExistence type="predicted"/>
<dbReference type="AlphaFoldDB" id="A0A1I6ILE2"/>
<accession>A0A1I6ILE2</accession>
<feature type="region of interest" description="Disordered" evidence="1">
    <location>
        <begin position="106"/>
        <end position="134"/>
    </location>
</feature>
<keyword evidence="2" id="KW-0812">Transmembrane</keyword>
<keyword evidence="2" id="KW-1133">Transmembrane helix</keyword>
<sequence>MEEKKEKGGKLPLKLSIKEIGLSKICIMALAGIVLLICFIPDIGGADKSVSQQNGQEVSAEIKTNAGSTGEYLEEMENKLEGILNKVDGIGKVEVMITAKASKEQVTLKDSPVSQDNTTETDGSGGSRVSSSIDREEETILIQSGQGETSPYIVKELEPEIEGVLVIAQGGDNSSIISEINSAVQVLFDVPAHKIKVMKMN</sequence>
<evidence type="ECO:0000256" key="1">
    <source>
        <dbReference type="SAM" id="MobiDB-lite"/>
    </source>
</evidence>
<protein>
    <submittedName>
        <fullName evidence="3">Stage III sporulation protein AG</fullName>
    </submittedName>
</protein>
<keyword evidence="4" id="KW-1185">Reference proteome</keyword>